<comment type="cofactor">
    <cofactor evidence="2">
        <name>thiamine diphosphate</name>
        <dbReference type="ChEBI" id="CHEBI:58937"/>
    </cofactor>
</comment>
<keyword evidence="18" id="KW-1185">Reference proteome</keyword>
<dbReference type="InterPro" id="IPR000399">
    <property type="entry name" value="TPP-bd_CS"/>
</dbReference>
<dbReference type="EMBL" id="LT598496">
    <property type="protein sequence ID" value="SBV27002.1"/>
    <property type="molecule type" value="Genomic_DNA"/>
</dbReference>
<evidence type="ECO:0000256" key="3">
    <source>
        <dbReference type="ARBA" id="ARBA00002938"/>
    </source>
</evidence>
<keyword evidence="8 11" id="KW-0460">Magnesium</keyword>
<dbReference type="SUPFAM" id="SSF52518">
    <property type="entry name" value="Thiamin diphosphate-binding fold (THDP-binding)"/>
    <property type="match status" value="2"/>
</dbReference>
<dbReference type="SUPFAM" id="SSF52467">
    <property type="entry name" value="DHS-like NAD/FAD-binding domain"/>
    <property type="match status" value="1"/>
</dbReference>
<evidence type="ECO:0000256" key="4">
    <source>
        <dbReference type="ARBA" id="ARBA00007812"/>
    </source>
</evidence>
<dbReference type="InterPro" id="IPR047214">
    <property type="entry name" value="TPP_PDC_IPDC"/>
</dbReference>
<feature type="domain" description="Thiamine pyrophosphate enzyme N-terminal TPP-binding" evidence="16">
    <location>
        <begin position="10"/>
        <end position="116"/>
    </location>
</feature>
<evidence type="ECO:0000256" key="2">
    <source>
        <dbReference type="ARBA" id="ARBA00001964"/>
    </source>
</evidence>
<evidence type="ECO:0000259" key="15">
    <source>
        <dbReference type="Pfam" id="PF02775"/>
    </source>
</evidence>
<keyword evidence="6 11" id="KW-0479">Metal-binding</keyword>
<dbReference type="AlphaFoldDB" id="A0A1C3N328"/>
<dbReference type="InterPro" id="IPR012001">
    <property type="entry name" value="Thiamin_PyroP_enz_TPP-bd_dom"/>
</dbReference>
<comment type="similarity">
    <text evidence="4 12">Belongs to the TPP enzyme family.</text>
</comment>
<dbReference type="STRING" id="307121.GA0070620_2500"/>
<organism evidence="17 18">
    <name type="scientific">Micromonospora krabiensis</name>
    <dbReference type="NCBI Taxonomy" id="307121"/>
    <lineage>
        <taxon>Bacteria</taxon>
        <taxon>Bacillati</taxon>
        <taxon>Actinomycetota</taxon>
        <taxon>Actinomycetes</taxon>
        <taxon>Micromonosporales</taxon>
        <taxon>Micromonosporaceae</taxon>
        <taxon>Micromonospora</taxon>
    </lineage>
</organism>
<evidence type="ECO:0000256" key="11">
    <source>
        <dbReference type="PIRSR" id="PIRSR036565-2"/>
    </source>
</evidence>
<dbReference type="Gene3D" id="3.40.50.1220">
    <property type="entry name" value="TPP-binding domain"/>
    <property type="match status" value="1"/>
</dbReference>
<evidence type="ECO:0000256" key="5">
    <source>
        <dbReference type="ARBA" id="ARBA00020054"/>
    </source>
</evidence>
<dbReference type="Gene3D" id="3.40.50.970">
    <property type="match status" value="2"/>
</dbReference>
<dbReference type="InterPro" id="IPR029061">
    <property type="entry name" value="THDP-binding"/>
</dbReference>
<evidence type="ECO:0000256" key="8">
    <source>
        <dbReference type="ARBA" id="ARBA00022842"/>
    </source>
</evidence>
<dbReference type="FunFam" id="3.40.50.970:FF:000019">
    <property type="entry name" value="Pyruvate decarboxylase isozyme"/>
    <property type="match status" value="1"/>
</dbReference>
<protein>
    <recommendedName>
        <fullName evidence="5">Alpha-keto-acid decarboxylase</fullName>
    </recommendedName>
</protein>
<feature type="binding site" evidence="11">
    <location>
        <position position="467"/>
    </location>
    <ligand>
        <name>Mg(2+)</name>
        <dbReference type="ChEBI" id="CHEBI:18420"/>
    </ligand>
</feature>
<dbReference type="GO" id="GO:0000287">
    <property type="term" value="F:magnesium ion binding"/>
    <property type="evidence" value="ECO:0007669"/>
    <property type="project" value="InterPro"/>
</dbReference>
<dbReference type="InterPro" id="IPR029035">
    <property type="entry name" value="DHS-like_NAD/FAD-binding_dom"/>
</dbReference>
<comment type="function">
    <text evidence="3">Decarboxylates branched-chain and aromatic alpha-keto acids to aldehydes.</text>
</comment>
<dbReference type="PATRIC" id="fig|307121.4.peg.2564"/>
<dbReference type="GO" id="GO:0000949">
    <property type="term" value="P:aromatic amino acid family catabolic process to alcohol via Ehrlich pathway"/>
    <property type="evidence" value="ECO:0007669"/>
    <property type="project" value="TreeGrafter"/>
</dbReference>
<dbReference type="PROSITE" id="PS00187">
    <property type="entry name" value="TPP_ENZYMES"/>
    <property type="match status" value="1"/>
</dbReference>
<keyword evidence="7" id="KW-0210">Decarboxylase</keyword>
<dbReference type="GO" id="GO:0005829">
    <property type="term" value="C:cytosol"/>
    <property type="evidence" value="ECO:0007669"/>
    <property type="project" value="TreeGrafter"/>
</dbReference>
<dbReference type="CDD" id="cd07038">
    <property type="entry name" value="TPP_PYR_PDC_IPDC_like"/>
    <property type="match status" value="1"/>
</dbReference>
<keyword evidence="17" id="KW-0670">Pyruvate</keyword>
<sequence>MAGGDGTTAVGELLLSRLRDLGVRHIFGLPGDYNMDFLDQVEAFDGIEWVGSCNELNAGYSADGYARLNGVAAILTTFGPGELSAVSALAGAMAESVPIVSIVGGPTVEIMRQHTSMHHSLADGDFEHWVRVAREVTVAQTTLTTENAPDEIDRVLAECWSQQRPVYVRLPGDVVRARVARPARRFTRPDPVAAPAQLDAFATAAQRLLAGAARPAMLVGNLPIRYDLGPAVAALAAERNWPVAAHALGRGLLDESDPHYVGIYNGGDGEDPAREVVEGADVLVCVGTTFFDWDGLFTADLAPERIINLQRDSAVVAGTRFAPVAMSAALRCLQQIAPNRGAGWSRNPSLLAEPPQLDPSSDEPLRQVRLWPAVQAMLREGDILVPETGTPSFGAEAMRLPDRTAVLAAPIWGAIGYATPAAFGAQVAAPDRRVVLVTGDGSLQLTVQEISRMLALGQRPIIIVVNNGGYTVERSIDGPHQPYNDIDNWRYAGLPQAFARDTPFTAHVARTEGELARALAGLDGTPDHLTLIEVVTDPRDLPIGMPQWGRETSAADYHAKLPTTPKLPVGGLP</sequence>
<dbReference type="OrthoDB" id="4959782at2"/>
<dbReference type="InterPro" id="IPR047213">
    <property type="entry name" value="TPP_PYR_PDC_IPDC-like"/>
</dbReference>
<evidence type="ECO:0000256" key="1">
    <source>
        <dbReference type="ARBA" id="ARBA00001920"/>
    </source>
</evidence>
<feature type="binding site" evidence="11">
    <location>
        <position position="469"/>
    </location>
    <ligand>
        <name>Mg(2+)</name>
        <dbReference type="ChEBI" id="CHEBI:18420"/>
    </ligand>
</feature>
<feature type="binding site" evidence="11">
    <location>
        <position position="440"/>
    </location>
    <ligand>
        <name>Mg(2+)</name>
        <dbReference type="ChEBI" id="CHEBI:18420"/>
    </ligand>
</feature>
<dbReference type="InterPro" id="IPR012110">
    <property type="entry name" value="PDC/IPDC-like"/>
</dbReference>
<evidence type="ECO:0000256" key="7">
    <source>
        <dbReference type="ARBA" id="ARBA00022793"/>
    </source>
</evidence>
<comment type="cofactor">
    <cofactor evidence="11">
        <name>Mg(2+)</name>
        <dbReference type="ChEBI" id="CHEBI:18420"/>
    </cofactor>
    <text evidence="11">Binds 1 Mg(2+) per subunit.</text>
</comment>
<accession>A0A1C3N328</accession>
<feature type="domain" description="Thiamine pyrophosphate enzyme central" evidence="14">
    <location>
        <begin position="204"/>
        <end position="326"/>
    </location>
</feature>
<dbReference type="FunFam" id="3.40.50.970:FF:000024">
    <property type="entry name" value="Pyruvate decarboxylase isozyme"/>
    <property type="match status" value="1"/>
</dbReference>
<evidence type="ECO:0000256" key="13">
    <source>
        <dbReference type="SAM" id="MobiDB-lite"/>
    </source>
</evidence>
<dbReference type="InterPro" id="IPR011766">
    <property type="entry name" value="TPP_enzyme_TPP-bd"/>
</dbReference>
<dbReference type="GO" id="GO:0004737">
    <property type="term" value="F:pyruvate decarboxylase activity"/>
    <property type="evidence" value="ECO:0007669"/>
    <property type="project" value="TreeGrafter"/>
</dbReference>
<keyword evidence="10" id="KW-0456">Lyase</keyword>
<evidence type="ECO:0000256" key="10">
    <source>
        <dbReference type="ARBA" id="ARBA00023239"/>
    </source>
</evidence>
<dbReference type="Pfam" id="PF02775">
    <property type="entry name" value="TPP_enzyme_C"/>
    <property type="match status" value="1"/>
</dbReference>
<dbReference type="Pfam" id="PF02776">
    <property type="entry name" value="TPP_enzyme_N"/>
    <property type="match status" value="1"/>
</dbReference>
<dbReference type="RefSeq" id="WP_091590292.1">
    <property type="nucleotide sequence ID" value="NZ_JBHRWG010000006.1"/>
</dbReference>
<evidence type="ECO:0000313" key="17">
    <source>
        <dbReference type="EMBL" id="SBV27002.1"/>
    </source>
</evidence>
<evidence type="ECO:0000256" key="12">
    <source>
        <dbReference type="RuleBase" id="RU362132"/>
    </source>
</evidence>
<evidence type="ECO:0000259" key="14">
    <source>
        <dbReference type="Pfam" id="PF00205"/>
    </source>
</evidence>
<dbReference type="CDD" id="cd02005">
    <property type="entry name" value="TPP_PDC_IPDC"/>
    <property type="match status" value="1"/>
</dbReference>
<gene>
    <name evidence="17" type="ORF">GA0070620_2500</name>
</gene>
<dbReference type="PANTHER" id="PTHR43452:SF30">
    <property type="entry name" value="PYRUVATE DECARBOXYLASE ISOZYME 1-RELATED"/>
    <property type="match status" value="1"/>
</dbReference>
<evidence type="ECO:0000256" key="6">
    <source>
        <dbReference type="ARBA" id="ARBA00022723"/>
    </source>
</evidence>
<reference evidence="18" key="1">
    <citation type="submission" date="2016-06" db="EMBL/GenBank/DDBJ databases">
        <authorList>
            <person name="Varghese N."/>
        </authorList>
    </citation>
    <scope>NUCLEOTIDE SEQUENCE [LARGE SCALE GENOMIC DNA]</scope>
    <source>
        <strain evidence="18">DSM 45344</strain>
    </source>
</reference>
<dbReference type="PANTHER" id="PTHR43452">
    <property type="entry name" value="PYRUVATE DECARBOXYLASE"/>
    <property type="match status" value="1"/>
</dbReference>
<feature type="domain" description="Thiamine pyrophosphate enzyme TPP-binding" evidence="15">
    <location>
        <begin position="394"/>
        <end position="480"/>
    </location>
</feature>
<comment type="cofactor">
    <cofactor evidence="1">
        <name>a metal cation</name>
        <dbReference type="ChEBI" id="CHEBI:25213"/>
    </cofactor>
</comment>
<evidence type="ECO:0000259" key="16">
    <source>
        <dbReference type="Pfam" id="PF02776"/>
    </source>
</evidence>
<dbReference type="Proteomes" id="UP000199393">
    <property type="component" value="Chromosome I"/>
</dbReference>
<keyword evidence="9 12" id="KW-0786">Thiamine pyrophosphate</keyword>
<proteinExistence type="inferred from homology"/>
<dbReference type="GO" id="GO:0030976">
    <property type="term" value="F:thiamine pyrophosphate binding"/>
    <property type="evidence" value="ECO:0007669"/>
    <property type="project" value="InterPro"/>
</dbReference>
<evidence type="ECO:0000313" key="18">
    <source>
        <dbReference type="Proteomes" id="UP000199393"/>
    </source>
</evidence>
<name>A0A1C3N328_9ACTN</name>
<evidence type="ECO:0000256" key="9">
    <source>
        <dbReference type="ARBA" id="ARBA00023052"/>
    </source>
</evidence>
<dbReference type="PIRSF" id="PIRSF036565">
    <property type="entry name" value="Pyruvt_ip_decrb"/>
    <property type="match status" value="1"/>
</dbReference>
<dbReference type="Pfam" id="PF00205">
    <property type="entry name" value="TPP_enzyme_M"/>
    <property type="match status" value="1"/>
</dbReference>
<dbReference type="InterPro" id="IPR012000">
    <property type="entry name" value="Thiamin_PyroP_enz_cen_dom"/>
</dbReference>
<feature type="region of interest" description="Disordered" evidence="13">
    <location>
        <begin position="344"/>
        <end position="363"/>
    </location>
</feature>